<dbReference type="EMBL" id="JABXWR010000001">
    <property type="protein sequence ID" value="NVO67270.1"/>
    <property type="molecule type" value="Genomic_DNA"/>
</dbReference>
<reference evidence="1 2" key="1">
    <citation type="submission" date="2020-06" db="EMBL/GenBank/DDBJ databases">
        <title>Methanofollis fontis sp. nov., a methanogen isolated from marine sediments near a cold seep at Four-Way Closure Ridge offshore southwestern Taiwan.</title>
        <authorList>
            <person name="Chen S.-C."/>
            <person name="Teng N.-H."/>
            <person name="Lin Y.-S."/>
            <person name="Lai M.-C."/>
            <person name="Chen H.-H."/>
            <person name="Wang C.-C."/>
        </authorList>
    </citation>
    <scope>NUCLEOTIDE SEQUENCE [LARGE SCALE GENOMIC DNA]</scope>
    <source>
        <strain evidence="1 2">DSM 2702</strain>
    </source>
</reference>
<dbReference type="AlphaFoldDB" id="A0A7K4HQV3"/>
<proteinExistence type="predicted"/>
<sequence length="212" mass="23884">MTDEIYQSIFESKPLALWHAGEETAGDPIVIGSLSVKNNLKMPDGAGTYGATLLGLCRASRNLNTRSILQMLLCEYWRYHLECGHFGSVFGHMIDQIKHRGIDSRFEQEDALEFRSKEFVIQKPSTYAIEEIVPAIMRQIRGGVLRRYGIIYGVENDGFIAPLRAVNGDQITLIEEIVNDRIRREHLHAAVHRVPVQGGALVAVLVFPDLKR</sequence>
<organism evidence="1 2">
    <name type="scientific">Methanofollis tationis</name>
    <dbReference type="NCBI Taxonomy" id="81417"/>
    <lineage>
        <taxon>Archaea</taxon>
        <taxon>Methanobacteriati</taxon>
        <taxon>Methanobacteriota</taxon>
        <taxon>Stenosarchaea group</taxon>
        <taxon>Methanomicrobia</taxon>
        <taxon>Methanomicrobiales</taxon>
        <taxon>Methanomicrobiaceae</taxon>
        <taxon>Methanofollis</taxon>
    </lineage>
</organism>
<evidence type="ECO:0000313" key="2">
    <source>
        <dbReference type="Proteomes" id="UP000570823"/>
    </source>
</evidence>
<evidence type="ECO:0000313" key="1">
    <source>
        <dbReference type="EMBL" id="NVO67270.1"/>
    </source>
</evidence>
<dbReference type="Proteomes" id="UP000570823">
    <property type="component" value="Unassembled WGS sequence"/>
</dbReference>
<accession>A0A7K4HQV3</accession>
<dbReference type="RefSeq" id="WP_176788879.1">
    <property type="nucleotide sequence ID" value="NZ_JABXWR010000001.1"/>
</dbReference>
<comment type="caution">
    <text evidence="1">The sequence shown here is derived from an EMBL/GenBank/DDBJ whole genome shotgun (WGS) entry which is preliminary data.</text>
</comment>
<name>A0A7K4HQV3_9EURY</name>
<gene>
    <name evidence="1" type="ORF">HWN36_08100</name>
</gene>
<protein>
    <submittedName>
        <fullName evidence="1">Uncharacterized protein</fullName>
    </submittedName>
</protein>
<keyword evidence="2" id="KW-1185">Reference proteome</keyword>